<organism evidence="7">
    <name type="scientific">Lobesia botrana</name>
    <dbReference type="NCBI Taxonomy" id="209534"/>
    <lineage>
        <taxon>Eukaryota</taxon>
        <taxon>Metazoa</taxon>
        <taxon>Ecdysozoa</taxon>
        <taxon>Arthropoda</taxon>
        <taxon>Hexapoda</taxon>
        <taxon>Insecta</taxon>
        <taxon>Pterygota</taxon>
        <taxon>Neoptera</taxon>
        <taxon>Endopterygota</taxon>
        <taxon>Lepidoptera</taxon>
        <taxon>Glossata</taxon>
        <taxon>Ditrysia</taxon>
        <taxon>Tortricoidea</taxon>
        <taxon>Tortricidae</taxon>
        <taxon>Olethreutinae</taxon>
        <taxon>Olethreutini</taxon>
        <taxon>Lobesia</taxon>
    </lineage>
</organism>
<evidence type="ECO:0000256" key="3">
    <source>
        <dbReference type="ARBA" id="ARBA00022692"/>
    </source>
</evidence>
<keyword evidence="3 6" id="KW-0812">Transmembrane</keyword>
<dbReference type="InterPro" id="IPR013604">
    <property type="entry name" value="7TM_chemorcpt"/>
</dbReference>
<name>A0A345BEZ3_9NEOP</name>
<dbReference type="AlphaFoldDB" id="A0A345BEZ3"/>
<accession>A0A345BEZ3</accession>
<dbReference type="GO" id="GO:0050909">
    <property type="term" value="P:sensory perception of taste"/>
    <property type="evidence" value="ECO:0007669"/>
    <property type="project" value="InterPro"/>
</dbReference>
<keyword evidence="4 6" id="KW-1133">Transmembrane helix</keyword>
<proteinExistence type="evidence at transcript level"/>
<keyword evidence="7" id="KW-0675">Receptor</keyword>
<dbReference type="EMBL" id="MG820646">
    <property type="protein sequence ID" value="AXF48817.1"/>
    <property type="molecule type" value="mRNA"/>
</dbReference>
<evidence type="ECO:0000256" key="5">
    <source>
        <dbReference type="ARBA" id="ARBA00023136"/>
    </source>
</evidence>
<evidence type="ECO:0000256" key="4">
    <source>
        <dbReference type="ARBA" id="ARBA00022989"/>
    </source>
</evidence>
<evidence type="ECO:0000256" key="2">
    <source>
        <dbReference type="ARBA" id="ARBA00022475"/>
    </source>
</evidence>
<dbReference type="Pfam" id="PF08395">
    <property type="entry name" value="7tm_7"/>
    <property type="match status" value="1"/>
</dbReference>
<dbReference type="GO" id="GO:0005886">
    <property type="term" value="C:plasma membrane"/>
    <property type="evidence" value="ECO:0007669"/>
    <property type="project" value="UniProtKB-SubCell"/>
</dbReference>
<evidence type="ECO:0000256" key="1">
    <source>
        <dbReference type="ARBA" id="ARBA00004651"/>
    </source>
</evidence>
<sequence length="50" mass="5751">MEIQHFATLMSFRKAVITVYDYFSLDANLLFGMIATVVTYLVILVQFDNS</sequence>
<evidence type="ECO:0000256" key="6">
    <source>
        <dbReference type="SAM" id="Phobius"/>
    </source>
</evidence>
<keyword evidence="5 6" id="KW-0472">Membrane</keyword>
<protein>
    <submittedName>
        <fullName evidence="7">Gustatory receptor GR68.3</fullName>
    </submittedName>
</protein>
<feature type="transmembrane region" description="Helical" evidence="6">
    <location>
        <begin position="29"/>
        <end position="47"/>
    </location>
</feature>
<reference evidence="7" key="1">
    <citation type="journal article" date="2018" name="Comp. Biochem. Physiol. Part D Genomics Proteomics">
        <title>Analysis of the grapevine moth Lobesia botrana antennal transcriptome and expression of odorant-binding and chemosensory proteins.</title>
        <authorList>
            <person name="Rojas V."/>
            <person name="Jimenez H."/>
            <person name="Palma-Millanao R."/>
            <person name="Gonzalez-Gonzalez A."/>
            <person name="Machuca J."/>
            <person name="Godoy R."/>
            <person name="Ceballos R."/>
            <person name="Mutis A."/>
            <person name="Venthur H."/>
        </authorList>
    </citation>
    <scope>NUCLEOTIDE SEQUENCE</scope>
</reference>
<keyword evidence="2" id="KW-1003">Cell membrane</keyword>
<evidence type="ECO:0000313" key="7">
    <source>
        <dbReference type="EMBL" id="AXF48817.1"/>
    </source>
</evidence>
<comment type="subcellular location">
    <subcellularLocation>
        <location evidence="1">Cell membrane</location>
        <topology evidence="1">Multi-pass membrane protein</topology>
    </subcellularLocation>
</comment>